<dbReference type="PROSITE" id="PS50217">
    <property type="entry name" value="BZIP"/>
    <property type="match status" value="1"/>
</dbReference>
<feature type="compositionally biased region" description="Polar residues" evidence="7">
    <location>
        <begin position="222"/>
        <end position="246"/>
    </location>
</feature>
<name>A0A8H7PN16_MORIS</name>
<keyword evidence="2" id="KW-0805">Transcription regulation</keyword>
<keyword evidence="10" id="KW-1185">Reference proteome</keyword>
<evidence type="ECO:0000256" key="3">
    <source>
        <dbReference type="ARBA" id="ARBA00023125"/>
    </source>
</evidence>
<protein>
    <recommendedName>
        <fullName evidence="8">BZIP domain-containing protein</fullName>
    </recommendedName>
</protein>
<keyword evidence="3" id="KW-0238">DNA-binding</keyword>
<dbReference type="AlphaFoldDB" id="A0A8H7PN16"/>
<dbReference type="Pfam" id="PF11785">
    <property type="entry name" value="Aft1_OSA"/>
    <property type="match status" value="1"/>
</dbReference>
<evidence type="ECO:0000256" key="2">
    <source>
        <dbReference type="ARBA" id="ARBA00023015"/>
    </source>
</evidence>
<evidence type="ECO:0000256" key="4">
    <source>
        <dbReference type="ARBA" id="ARBA00023163"/>
    </source>
</evidence>
<dbReference type="EMBL" id="JAEPQZ010000009">
    <property type="protein sequence ID" value="KAG2177003.1"/>
    <property type="molecule type" value="Genomic_DNA"/>
</dbReference>
<organism evidence="9 10">
    <name type="scientific">Mortierella isabellina</name>
    <name type="common">Filamentous fungus</name>
    <name type="synonym">Umbelopsis isabellina</name>
    <dbReference type="NCBI Taxonomy" id="91625"/>
    <lineage>
        <taxon>Eukaryota</taxon>
        <taxon>Fungi</taxon>
        <taxon>Fungi incertae sedis</taxon>
        <taxon>Mucoromycota</taxon>
        <taxon>Mucoromycotina</taxon>
        <taxon>Umbelopsidomycetes</taxon>
        <taxon>Umbelopsidales</taxon>
        <taxon>Umbelopsidaceae</taxon>
        <taxon>Umbelopsis</taxon>
    </lineage>
</organism>
<evidence type="ECO:0000313" key="9">
    <source>
        <dbReference type="EMBL" id="KAG2177003.1"/>
    </source>
</evidence>
<comment type="caution">
    <text evidence="9">The sequence shown here is derived from an EMBL/GenBank/DDBJ whole genome shotgun (WGS) entry which is preliminary data.</text>
</comment>
<keyword evidence="4" id="KW-0804">Transcription</keyword>
<dbReference type="FunFam" id="1.20.5.170:FF:000053">
    <property type="entry name" value="BZIP transcription factor AtfA"/>
    <property type="match status" value="1"/>
</dbReference>
<dbReference type="SMART" id="SM00338">
    <property type="entry name" value="BRLZ"/>
    <property type="match status" value="1"/>
</dbReference>
<proteinExistence type="predicted"/>
<dbReference type="InterPro" id="IPR004827">
    <property type="entry name" value="bZIP"/>
</dbReference>
<dbReference type="InterPro" id="IPR046347">
    <property type="entry name" value="bZIP_sf"/>
</dbReference>
<dbReference type="InterPro" id="IPR051027">
    <property type="entry name" value="bZIP_transcription_factors"/>
</dbReference>
<evidence type="ECO:0000259" key="8">
    <source>
        <dbReference type="PROSITE" id="PS50217"/>
    </source>
</evidence>
<evidence type="ECO:0000256" key="5">
    <source>
        <dbReference type="ARBA" id="ARBA00023242"/>
    </source>
</evidence>
<comment type="subcellular location">
    <subcellularLocation>
        <location evidence="1">Nucleus</location>
    </subcellularLocation>
</comment>
<feature type="compositionally biased region" description="Polar residues" evidence="7">
    <location>
        <begin position="260"/>
        <end position="272"/>
    </location>
</feature>
<evidence type="ECO:0000256" key="1">
    <source>
        <dbReference type="ARBA" id="ARBA00004123"/>
    </source>
</evidence>
<dbReference type="Pfam" id="PF11786">
    <property type="entry name" value="Aft1_HRA"/>
    <property type="match status" value="1"/>
</dbReference>
<dbReference type="GO" id="GO:0003700">
    <property type="term" value="F:DNA-binding transcription factor activity"/>
    <property type="evidence" value="ECO:0007669"/>
    <property type="project" value="InterPro"/>
</dbReference>
<reference evidence="9" key="1">
    <citation type="submission" date="2020-12" db="EMBL/GenBank/DDBJ databases">
        <title>Metabolic potential, ecology and presence of endohyphal bacteria is reflected in genomic diversity of Mucoromycotina.</title>
        <authorList>
            <person name="Muszewska A."/>
            <person name="Okrasinska A."/>
            <person name="Steczkiewicz K."/>
            <person name="Drgas O."/>
            <person name="Orlowska M."/>
            <person name="Perlinska-Lenart U."/>
            <person name="Aleksandrzak-Piekarczyk T."/>
            <person name="Szatraj K."/>
            <person name="Zielenkiewicz U."/>
            <person name="Pilsyk S."/>
            <person name="Malc E."/>
            <person name="Mieczkowski P."/>
            <person name="Kruszewska J.S."/>
            <person name="Biernat P."/>
            <person name="Pawlowska J."/>
        </authorList>
    </citation>
    <scope>NUCLEOTIDE SEQUENCE</scope>
    <source>
        <strain evidence="9">WA0000067209</strain>
    </source>
</reference>
<feature type="compositionally biased region" description="Basic and acidic residues" evidence="7">
    <location>
        <begin position="285"/>
        <end position="297"/>
    </location>
</feature>
<dbReference type="InterPro" id="IPR020956">
    <property type="entry name" value="TF_Aft1_OSM"/>
</dbReference>
<keyword evidence="5" id="KW-0539">Nucleus</keyword>
<keyword evidence="6" id="KW-0175">Coiled coil</keyword>
<dbReference type="Pfam" id="PF00170">
    <property type="entry name" value="bZIP_1"/>
    <property type="match status" value="1"/>
</dbReference>
<dbReference type="GO" id="GO:0003677">
    <property type="term" value="F:DNA binding"/>
    <property type="evidence" value="ECO:0007669"/>
    <property type="project" value="UniProtKB-KW"/>
</dbReference>
<feature type="region of interest" description="Disordered" evidence="7">
    <location>
        <begin position="1"/>
        <end position="78"/>
    </location>
</feature>
<dbReference type="PANTHER" id="PTHR19304">
    <property type="entry name" value="CYCLIC-AMP RESPONSE ELEMENT BINDING PROTEIN"/>
    <property type="match status" value="1"/>
</dbReference>
<evidence type="ECO:0000313" key="10">
    <source>
        <dbReference type="Proteomes" id="UP000654370"/>
    </source>
</evidence>
<sequence length="408" mass="44143">MARKSARNNAAAAEGNDMNQDTAKKHVQDNGAKVKAEQAVAQLHSEDQISTNFDQEPNPFEQSFSGASDSPDVNANNAKTSKFVLPPAASIASPSTGLTKGIFSKEITDQFGWDSLRTGPLSPSMLQKPADAAAQTIDGATLGTSNRIGSISNAPGGFSFQGMTPNSLYGPGANQQAIATTGQYQDMNGGIYQGNTMGGQSDMYMMQQRQNMLNMSMPMMDPNSQAYQPQQSYPTRPVGSTSPSNNKRSRRKTTDDNLTEDSMSQTSDNSHQNTNSNKSRKKSNASKDTDDDEKRKNFLERNRQAALKCRQRKKQWLNNLQAKVEYLTNDNEQLQLQANALREEIINLKTLLLAHKECPVAQQNGVVGLNLLQRAPGGPGAMDMSNMPGGTAASNMPPSSAAPNAIRF</sequence>
<evidence type="ECO:0000256" key="7">
    <source>
        <dbReference type="SAM" id="MobiDB-lite"/>
    </source>
</evidence>
<accession>A0A8H7PN16</accession>
<feature type="compositionally biased region" description="Basic and acidic residues" evidence="7">
    <location>
        <begin position="22"/>
        <end position="36"/>
    </location>
</feature>
<dbReference type="SUPFAM" id="SSF57959">
    <property type="entry name" value="Leucine zipper domain"/>
    <property type="match status" value="1"/>
</dbReference>
<dbReference type="InterPro" id="IPR021755">
    <property type="entry name" value="TF_Aft1_HRA"/>
</dbReference>
<evidence type="ECO:0000256" key="6">
    <source>
        <dbReference type="SAM" id="Coils"/>
    </source>
</evidence>
<dbReference type="OrthoDB" id="295274at2759"/>
<dbReference type="Gene3D" id="1.20.5.170">
    <property type="match status" value="1"/>
</dbReference>
<dbReference type="CDD" id="cd14687">
    <property type="entry name" value="bZIP_ATF2"/>
    <property type="match status" value="1"/>
</dbReference>
<feature type="coiled-coil region" evidence="6">
    <location>
        <begin position="317"/>
        <end position="351"/>
    </location>
</feature>
<dbReference type="GO" id="GO:0005634">
    <property type="term" value="C:nucleus"/>
    <property type="evidence" value="ECO:0007669"/>
    <property type="project" value="UniProtKB-SubCell"/>
</dbReference>
<feature type="compositionally biased region" description="Polar residues" evidence="7">
    <location>
        <begin position="48"/>
        <end position="78"/>
    </location>
</feature>
<feature type="domain" description="BZIP" evidence="8">
    <location>
        <begin position="292"/>
        <end position="355"/>
    </location>
</feature>
<dbReference type="Proteomes" id="UP000654370">
    <property type="component" value="Unassembled WGS sequence"/>
</dbReference>
<feature type="region of interest" description="Disordered" evidence="7">
    <location>
        <begin position="216"/>
        <end position="297"/>
    </location>
</feature>
<gene>
    <name evidence="9" type="ORF">INT43_007657</name>
</gene>